<dbReference type="Gene3D" id="3.40.1710.10">
    <property type="entry name" value="abc type-2 transporter like domain"/>
    <property type="match status" value="1"/>
</dbReference>
<dbReference type="Pfam" id="PF00005">
    <property type="entry name" value="ABC_tran"/>
    <property type="match status" value="1"/>
</dbReference>
<evidence type="ECO:0000313" key="11">
    <source>
        <dbReference type="Proteomes" id="UP000230750"/>
    </source>
</evidence>
<feature type="transmembrane region" description="Helical" evidence="7">
    <location>
        <begin position="579"/>
        <end position="600"/>
    </location>
</feature>
<dbReference type="PROSITE" id="PS50893">
    <property type="entry name" value="ABC_TRANSPORTER_2"/>
    <property type="match status" value="1"/>
</dbReference>
<evidence type="ECO:0000256" key="3">
    <source>
        <dbReference type="ARBA" id="ARBA00022741"/>
    </source>
</evidence>
<sequence length="664" mass="73922">YGLLGPSGCGKTTLLRCCLGRLNFNSGVVLTLGRPPNTAGHGVPGAMVGYMPQETALYDQFTISETLNYFGTIFRLRGQALEDRKTFLIDLLRLPHKGSLIKNLSGGQKRRVSFAARLLQEPELLILDEPTVGVDPLLREKIWEYLLGFAKGGNTTIILTTHYIEEARQADIVGLMRNGKLLSESSPQALMDLHQTPTLEEVFLKLCMADTEDDENHMGDAGNHDGLQTAFTCESDTTGLLNDDKLGTGNPPPPYNGNDVMSSQVHVEYEKPPFRWLDFFPSLLNLWALIVKDLIKMVRTPGGLAFQFLIPVLEVCLFCLCVGVPPKNLPMAVVNNDQPPFLFPHLSERYLTYLSNETITKKYVASYTEAYDNAKNGDYWGIIHFEKNYSRALVNRFLTDATDNSTLDSSLIYINLDMSNQQIALSLQQELLTSYEDFLHDLLVQYDTNPELGKIPVYEGPAVNSERFEILYLFLHRIVFFLAVGLSALTFVTERKEGLLDRSWVAGVTPSEVLIAHVCTQCLIMLVQMTSVIIFIFVVFKVPLLGNVFLIVLLTALQGLCGMAFGLCISAVCDNEVSAVQVALGSFYPIMLLSGIIWPIQGIPGPLYYISVALPQTYASETIRSVSLRGWGITHPQVYLGFVVTIAWNIVLLVLSEILLRLRK</sequence>
<evidence type="ECO:0000256" key="2">
    <source>
        <dbReference type="ARBA" id="ARBA00022692"/>
    </source>
</evidence>
<dbReference type="PROSITE" id="PS51012">
    <property type="entry name" value="ABC_TM2"/>
    <property type="match status" value="1"/>
</dbReference>
<dbReference type="InterPro" id="IPR003593">
    <property type="entry name" value="AAA+_ATPase"/>
</dbReference>
<feature type="non-terminal residue" evidence="10">
    <location>
        <position position="1"/>
    </location>
</feature>
<dbReference type="InterPro" id="IPR047817">
    <property type="entry name" value="ABC2_TM_bact-type"/>
</dbReference>
<keyword evidence="6 7" id="KW-0472">Membrane</keyword>
<keyword evidence="5 7" id="KW-1133">Transmembrane helix</keyword>
<feature type="transmembrane region" description="Helical" evidence="7">
    <location>
        <begin position="638"/>
        <end position="660"/>
    </location>
</feature>
<dbReference type="EMBL" id="MRZV01000514">
    <property type="protein sequence ID" value="PIK48583.1"/>
    <property type="molecule type" value="Genomic_DNA"/>
</dbReference>
<reference evidence="10 11" key="1">
    <citation type="journal article" date="2017" name="PLoS Biol.">
        <title>The sea cucumber genome provides insights into morphological evolution and visceral regeneration.</title>
        <authorList>
            <person name="Zhang X."/>
            <person name="Sun L."/>
            <person name="Yuan J."/>
            <person name="Sun Y."/>
            <person name="Gao Y."/>
            <person name="Zhang L."/>
            <person name="Li S."/>
            <person name="Dai H."/>
            <person name="Hamel J.F."/>
            <person name="Liu C."/>
            <person name="Yu Y."/>
            <person name="Liu S."/>
            <person name="Lin W."/>
            <person name="Guo K."/>
            <person name="Jin S."/>
            <person name="Xu P."/>
            <person name="Storey K.B."/>
            <person name="Huan P."/>
            <person name="Zhang T."/>
            <person name="Zhou Y."/>
            <person name="Zhang J."/>
            <person name="Lin C."/>
            <person name="Li X."/>
            <person name="Xing L."/>
            <person name="Huo D."/>
            <person name="Sun M."/>
            <person name="Wang L."/>
            <person name="Mercier A."/>
            <person name="Li F."/>
            <person name="Yang H."/>
            <person name="Xiang J."/>
        </authorList>
    </citation>
    <scope>NUCLEOTIDE SEQUENCE [LARGE SCALE GENOMIC DNA]</scope>
    <source>
        <strain evidence="10">Shaxun</strain>
        <tissue evidence="10">Muscle</tissue>
    </source>
</reference>
<dbReference type="GO" id="GO:0005524">
    <property type="term" value="F:ATP binding"/>
    <property type="evidence" value="ECO:0007669"/>
    <property type="project" value="UniProtKB-KW"/>
</dbReference>
<dbReference type="AlphaFoldDB" id="A0A2G8KKQ3"/>
<dbReference type="GO" id="GO:0016020">
    <property type="term" value="C:membrane"/>
    <property type="evidence" value="ECO:0007669"/>
    <property type="project" value="UniProtKB-SubCell"/>
</dbReference>
<feature type="domain" description="ABC transporter" evidence="8">
    <location>
        <begin position="1"/>
        <end position="203"/>
    </location>
</feature>
<dbReference type="GO" id="GO:0016887">
    <property type="term" value="F:ATP hydrolysis activity"/>
    <property type="evidence" value="ECO:0007669"/>
    <property type="project" value="InterPro"/>
</dbReference>
<comment type="caution">
    <text evidence="10">The sequence shown here is derived from an EMBL/GenBank/DDBJ whole genome shotgun (WGS) entry which is preliminary data.</text>
</comment>
<keyword evidence="4" id="KW-0067">ATP-binding</keyword>
<accession>A0A2G8KKQ3</accession>
<evidence type="ECO:0000256" key="7">
    <source>
        <dbReference type="SAM" id="Phobius"/>
    </source>
</evidence>
<evidence type="ECO:0000256" key="6">
    <source>
        <dbReference type="ARBA" id="ARBA00023136"/>
    </source>
</evidence>
<dbReference type="InterPro" id="IPR027417">
    <property type="entry name" value="P-loop_NTPase"/>
</dbReference>
<dbReference type="PANTHER" id="PTHR43038">
    <property type="entry name" value="ATP-BINDING CASSETTE, SUB-FAMILY H, MEMBER 1"/>
    <property type="match status" value="1"/>
</dbReference>
<feature type="transmembrane region" description="Helical" evidence="7">
    <location>
        <begin position="470"/>
        <end position="492"/>
    </location>
</feature>
<evidence type="ECO:0000313" key="10">
    <source>
        <dbReference type="EMBL" id="PIK48583.1"/>
    </source>
</evidence>
<dbReference type="CDD" id="cd03230">
    <property type="entry name" value="ABC_DR_subfamily_A"/>
    <property type="match status" value="1"/>
</dbReference>
<keyword evidence="3" id="KW-0547">Nucleotide-binding</keyword>
<feature type="domain" description="ABC transmembrane type-2" evidence="9">
    <location>
        <begin position="432"/>
        <end position="663"/>
    </location>
</feature>
<proteinExistence type="predicted"/>
<feature type="transmembrane region" description="Helical" evidence="7">
    <location>
        <begin position="546"/>
        <end position="572"/>
    </location>
</feature>
<dbReference type="Proteomes" id="UP000230750">
    <property type="component" value="Unassembled WGS sequence"/>
</dbReference>
<keyword evidence="2 7" id="KW-0812">Transmembrane</keyword>
<organism evidence="10 11">
    <name type="scientific">Stichopus japonicus</name>
    <name type="common">Sea cucumber</name>
    <dbReference type="NCBI Taxonomy" id="307972"/>
    <lineage>
        <taxon>Eukaryota</taxon>
        <taxon>Metazoa</taxon>
        <taxon>Echinodermata</taxon>
        <taxon>Eleutherozoa</taxon>
        <taxon>Echinozoa</taxon>
        <taxon>Holothuroidea</taxon>
        <taxon>Aspidochirotacea</taxon>
        <taxon>Aspidochirotida</taxon>
        <taxon>Stichopodidae</taxon>
        <taxon>Apostichopus</taxon>
    </lineage>
</organism>
<feature type="transmembrane region" description="Helical" evidence="7">
    <location>
        <begin position="513"/>
        <end position="540"/>
    </location>
</feature>
<evidence type="ECO:0000259" key="9">
    <source>
        <dbReference type="PROSITE" id="PS51012"/>
    </source>
</evidence>
<dbReference type="InterPro" id="IPR013525">
    <property type="entry name" value="ABC2_TM"/>
</dbReference>
<dbReference type="PANTHER" id="PTHR43038:SF3">
    <property type="entry name" value="ABC TRANSPORTER G FAMILY MEMBER 20 ISOFORM X1"/>
    <property type="match status" value="1"/>
</dbReference>
<evidence type="ECO:0000256" key="1">
    <source>
        <dbReference type="ARBA" id="ARBA00004141"/>
    </source>
</evidence>
<dbReference type="OrthoDB" id="10255969at2759"/>
<dbReference type="STRING" id="307972.A0A2G8KKQ3"/>
<dbReference type="Gene3D" id="3.40.50.300">
    <property type="entry name" value="P-loop containing nucleotide triphosphate hydrolases"/>
    <property type="match status" value="1"/>
</dbReference>
<gene>
    <name evidence="10" type="ORF">BSL78_14540</name>
</gene>
<dbReference type="GO" id="GO:0140359">
    <property type="term" value="F:ABC-type transporter activity"/>
    <property type="evidence" value="ECO:0007669"/>
    <property type="project" value="InterPro"/>
</dbReference>
<dbReference type="SMART" id="SM00382">
    <property type="entry name" value="AAA"/>
    <property type="match status" value="1"/>
</dbReference>
<evidence type="ECO:0000256" key="5">
    <source>
        <dbReference type="ARBA" id="ARBA00022989"/>
    </source>
</evidence>
<keyword evidence="11" id="KW-1185">Reference proteome</keyword>
<evidence type="ECO:0000259" key="8">
    <source>
        <dbReference type="PROSITE" id="PS50893"/>
    </source>
</evidence>
<name>A0A2G8KKQ3_STIJA</name>
<dbReference type="Pfam" id="PF12698">
    <property type="entry name" value="ABC2_membrane_3"/>
    <property type="match status" value="1"/>
</dbReference>
<dbReference type="InterPro" id="IPR003439">
    <property type="entry name" value="ABC_transporter-like_ATP-bd"/>
</dbReference>
<evidence type="ECO:0000256" key="4">
    <source>
        <dbReference type="ARBA" id="ARBA00022840"/>
    </source>
</evidence>
<protein>
    <submittedName>
        <fullName evidence="10">Putative ABC transporter G family member 23-like isoform X2</fullName>
    </submittedName>
</protein>
<comment type="subcellular location">
    <subcellularLocation>
        <location evidence="1">Membrane</location>
        <topology evidence="1">Multi-pass membrane protein</topology>
    </subcellularLocation>
</comment>
<dbReference type="SUPFAM" id="SSF52540">
    <property type="entry name" value="P-loop containing nucleoside triphosphate hydrolases"/>
    <property type="match status" value="1"/>
</dbReference>